<dbReference type="PANTHER" id="PTHR10039">
    <property type="entry name" value="AMELOGENIN"/>
    <property type="match status" value="1"/>
</dbReference>
<dbReference type="EMBL" id="ML975161">
    <property type="protein sequence ID" value="KAF1811529.1"/>
    <property type="molecule type" value="Genomic_DNA"/>
</dbReference>
<evidence type="ECO:0000256" key="1">
    <source>
        <dbReference type="ARBA" id="ARBA00022737"/>
    </source>
</evidence>
<feature type="domain" description="Nephrocystin 3-like N-terminal" evidence="2">
    <location>
        <begin position="34"/>
        <end position="192"/>
    </location>
</feature>
<keyword evidence="4" id="KW-1185">Reference proteome</keyword>
<reference evidence="5" key="3">
    <citation type="submission" date="2025-04" db="UniProtKB">
        <authorList>
            <consortium name="RefSeq"/>
        </authorList>
    </citation>
    <scope>IDENTIFICATION</scope>
    <source>
        <strain evidence="5">CBS 781.70</strain>
    </source>
</reference>
<proteinExistence type="predicted"/>
<evidence type="ECO:0000313" key="4">
    <source>
        <dbReference type="Proteomes" id="UP000504638"/>
    </source>
</evidence>
<feature type="non-terminal residue" evidence="3">
    <location>
        <position position="556"/>
    </location>
</feature>
<sequence>LDSLPYAPNAAFNALEKGDDPLCIRGTRVDVLNDIRKWIDGEDKRHIFWLSGWAGTGKSTIARTVARKYYGKSRLVASYFFSKGGGDTGNATKFVGTIARQLAGKLPEFERLLRKALSKDKDIVHRVLKDQWQELIITPLAQLPVDSLPSPLIVVDALDECDTESSIRQVLQLLADTRNQNRQLLRILITSRPEVPIRDEFSRFLPGEHQLILQDISKFIVDQDISIFLKHNLAQISPEDEIVAQLVRKAAGLFIWAATACRFICEGLWFWTAIFCGFVREGLIVKQWLQTLVMSNTTPEDHLDAIYLTVLNSSLHSRFSPQDITDFHGTVRDVLGSMVTLFSFLSVKSLSILLLKPEKDLTWTMKDLHAILDFPKDNASALRLHHPSFRDFLLNRERCRDSYFLVDEKQAHQMLANNCIRLLSTYLKQDVCKVNSPGMLTAGVERNQVDQCLPPEVQYACHYWIQHLQKSGAQLRDNDKVHRFLQEHLLNWLEALSWMRKVSEGINAINSLQSIALTSDCPRLYAFIYDIKRFALYHRSAIEQAPLQIYYCALVF</sequence>
<gene>
    <name evidence="3 5" type="ORF">P152DRAFT_378981</name>
</gene>
<organism evidence="3">
    <name type="scientific">Eremomyces bilateralis CBS 781.70</name>
    <dbReference type="NCBI Taxonomy" id="1392243"/>
    <lineage>
        <taxon>Eukaryota</taxon>
        <taxon>Fungi</taxon>
        <taxon>Dikarya</taxon>
        <taxon>Ascomycota</taxon>
        <taxon>Pezizomycotina</taxon>
        <taxon>Dothideomycetes</taxon>
        <taxon>Dothideomycetes incertae sedis</taxon>
        <taxon>Eremomycetales</taxon>
        <taxon>Eremomycetaceae</taxon>
        <taxon>Eremomyces</taxon>
    </lineage>
</organism>
<keyword evidence="1" id="KW-0677">Repeat</keyword>
<reference evidence="3 5" key="1">
    <citation type="submission" date="2020-01" db="EMBL/GenBank/DDBJ databases">
        <authorList>
            <consortium name="DOE Joint Genome Institute"/>
            <person name="Haridas S."/>
            <person name="Albert R."/>
            <person name="Binder M."/>
            <person name="Bloem J."/>
            <person name="Labutti K."/>
            <person name="Salamov A."/>
            <person name="Andreopoulos B."/>
            <person name="Baker S.E."/>
            <person name="Barry K."/>
            <person name="Bills G."/>
            <person name="Bluhm B.H."/>
            <person name="Cannon C."/>
            <person name="Castanera R."/>
            <person name="Culley D.E."/>
            <person name="Daum C."/>
            <person name="Ezra D."/>
            <person name="Gonzalez J.B."/>
            <person name="Henrissat B."/>
            <person name="Kuo A."/>
            <person name="Liang C."/>
            <person name="Lipzen A."/>
            <person name="Lutzoni F."/>
            <person name="Magnuson J."/>
            <person name="Mondo S."/>
            <person name="Nolan M."/>
            <person name="Ohm R."/>
            <person name="Pangilinan J."/>
            <person name="Park H.-J."/>
            <person name="Ramirez L."/>
            <person name="Alfaro M."/>
            <person name="Sun H."/>
            <person name="Tritt A."/>
            <person name="Yoshinaga Y."/>
            <person name="Zwiers L.-H."/>
            <person name="Turgeon B.G."/>
            <person name="Goodwin S.B."/>
            <person name="Spatafora J.W."/>
            <person name="Crous P.W."/>
            <person name="Grigoriev I.V."/>
        </authorList>
    </citation>
    <scope>NUCLEOTIDE SEQUENCE</scope>
    <source>
        <strain evidence="3 5">CBS 781.70</strain>
    </source>
</reference>
<dbReference type="OrthoDB" id="674604at2759"/>
<name>A0A6G1G144_9PEZI</name>
<dbReference type="RefSeq" id="XP_033533160.1">
    <property type="nucleotide sequence ID" value="XM_033675685.1"/>
</dbReference>
<dbReference type="GeneID" id="54416255"/>
<accession>A0A6G1G144</accession>
<dbReference type="InterPro" id="IPR056884">
    <property type="entry name" value="NPHP3-like_N"/>
</dbReference>
<evidence type="ECO:0000313" key="5">
    <source>
        <dbReference type="RefSeq" id="XP_033533160.1"/>
    </source>
</evidence>
<evidence type="ECO:0000313" key="3">
    <source>
        <dbReference type="EMBL" id="KAF1811529.1"/>
    </source>
</evidence>
<dbReference type="InterPro" id="IPR027417">
    <property type="entry name" value="P-loop_NTPase"/>
</dbReference>
<dbReference type="AlphaFoldDB" id="A0A6G1G144"/>
<dbReference type="Proteomes" id="UP000504638">
    <property type="component" value="Unplaced"/>
</dbReference>
<reference evidence="5" key="2">
    <citation type="submission" date="2020-04" db="EMBL/GenBank/DDBJ databases">
        <authorList>
            <consortium name="NCBI Genome Project"/>
        </authorList>
    </citation>
    <scope>NUCLEOTIDE SEQUENCE</scope>
    <source>
        <strain evidence="5">CBS 781.70</strain>
    </source>
</reference>
<dbReference type="Pfam" id="PF24883">
    <property type="entry name" value="NPHP3_N"/>
    <property type="match status" value="1"/>
</dbReference>
<dbReference type="Gene3D" id="3.40.50.300">
    <property type="entry name" value="P-loop containing nucleotide triphosphate hydrolases"/>
    <property type="match status" value="1"/>
</dbReference>
<evidence type="ECO:0000259" key="2">
    <source>
        <dbReference type="Pfam" id="PF24883"/>
    </source>
</evidence>
<protein>
    <recommendedName>
        <fullName evidence="2">Nephrocystin 3-like N-terminal domain-containing protein</fullName>
    </recommendedName>
</protein>
<dbReference type="SUPFAM" id="SSF52540">
    <property type="entry name" value="P-loop containing nucleoside triphosphate hydrolases"/>
    <property type="match status" value="1"/>
</dbReference>
<feature type="non-terminal residue" evidence="3">
    <location>
        <position position="1"/>
    </location>
</feature>